<organism evidence="1 2">
    <name type="scientific">Mucilaginibacter dorajii</name>
    <dbReference type="NCBI Taxonomy" id="692994"/>
    <lineage>
        <taxon>Bacteria</taxon>
        <taxon>Pseudomonadati</taxon>
        <taxon>Bacteroidota</taxon>
        <taxon>Sphingobacteriia</taxon>
        <taxon>Sphingobacteriales</taxon>
        <taxon>Sphingobacteriaceae</taxon>
        <taxon>Mucilaginibacter</taxon>
    </lineage>
</organism>
<proteinExistence type="predicted"/>
<name>A0ABP7Q329_9SPHI</name>
<dbReference type="Proteomes" id="UP001500742">
    <property type="component" value="Unassembled WGS sequence"/>
</dbReference>
<dbReference type="EMBL" id="BAAAZC010000019">
    <property type="protein sequence ID" value="GAA3975518.1"/>
    <property type="molecule type" value="Genomic_DNA"/>
</dbReference>
<evidence type="ECO:0000313" key="2">
    <source>
        <dbReference type="Proteomes" id="UP001500742"/>
    </source>
</evidence>
<protein>
    <submittedName>
        <fullName evidence="1">Uncharacterized protein</fullName>
    </submittedName>
</protein>
<keyword evidence="2" id="KW-1185">Reference proteome</keyword>
<reference evidence="2" key="1">
    <citation type="journal article" date="2019" name="Int. J. Syst. Evol. Microbiol.">
        <title>The Global Catalogue of Microorganisms (GCM) 10K type strain sequencing project: providing services to taxonomists for standard genome sequencing and annotation.</title>
        <authorList>
            <consortium name="The Broad Institute Genomics Platform"/>
            <consortium name="The Broad Institute Genome Sequencing Center for Infectious Disease"/>
            <person name="Wu L."/>
            <person name="Ma J."/>
        </authorList>
    </citation>
    <scope>NUCLEOTIDE SEQUENCE [LARGE SCALE GENOMIC DNA]</scope>
    <source>
        <strain evidence="2">JCM 16601</strain>
    </source>
</reference>
<accession>A0ABP7Q329</accession>
<sequence length="111" mass="11601">MGVCTAIYATIGIKFVNSKGAGVVVTNFTAKNLRSDSLIVAVGVIDPGFSPSYRTIATDGNKAQFSMEGDNVQISATNPDTHQIKTTTMKIAGGCTCHINKVSGPDTVTFD</sequence>
<evidence type="ECO:0000313" key="1">
    <source>
        <dbReference type="EMBL" id="GAA3975518.1"/>
    </source>
</evidence>
<comment type="caution">
    <text evidence="1">The sequence shown here is derived from an EMBL/GenBank/DDBJ whole genome shotgun (WGS) entry which is preliminary data.</text>
</comment>
<gene>
    <name evidence="1" type="ORF">GCM10022210_27510</name>
</gene>